<dbReference type="Proteomes" id="UP000321058">
    <property type="component" value="Unassembled WGS sequence"/>
</dbReference>
<dbReference type="RefSeq" id="WP_147147046.1">
    <property type="nucleotide sequence ID" value="NZ_BKAJ01000019.1"/>
</dbReference>
<evidence type="ECO:0000313" key="3">
    <source>
        <dbReference type="Proteomes" id="UP000321058"/>
    </source>
</evidence>
<dbReference type="AlphaFoldDB" id="A0A512N4Q9"/>
<keyword evidence="3" id="KW-1185">Reference proteome</keyword>
<dbReference type="EMBL" id="BKAJ01000019">
    <property type="protein sequence ID" value="GEP53943.1"/>
    <property type="molecule type" value="Genomic_DNA"/>
</dbReference>
<accession>A0A512N4Q9</accession>
<gene>
    <name evidence="2" type="ORF">RSO01_11090</name>
</gene>
<reference evidence="2 3" key="1">
    <citation type="submission" date="2019-07" db="EMBL/GenBank/DDBJ databases">
        <title>Whole genome shotgun sequence of Reyranella soli NBRC 108950.</title>
        <authorList>
            <person name="Hosoyama A."/>
            <person name="Uohara A."/>
            <person name="Ohji S."/>
            <person name="Ichikawa N."/>
        </authorList>
    </citation>
    <scope>NUCLEOTIDE SEQUENCE [LARGE SCALE GENOMIC DNA]</scope>
    <source>
        <strain evidence="2 3">NBRC 108950</strain>
    </source>
</reference>
<sequence length="180" mass="19701">MISPPTLIILVHAVQQPIGQPAFAAINIDRSEATDTGNLQTDRARGRTDPRELTSGSPSAVSRRPGRRRPDQRPTGRHGPRMPRCACKSGCRDGGELEWHDAPAAEASVTQLYEGQALFQKDLGLWAGSVTFTTAPAPDAYRLLIEEFEYISATYAENRRAPSRLIYAEIIEIDAAMVQG</sequence>
<feature type="region of interest" description="Disordered" evidence="1">
    <location>
        <begin position="34"/>
        <end position="82"/>
    </location>
</feature>
<proteinExistence type="predicted"/>
<name>A0A512N4Q9_9HYPH</name>
<comment type="caution">
    <text evidence="2">The sequence shown here is derived from an EMBL/GenBank/DDBJ whole genome shotgun (WGS) entry which is preliminary data.</text>
</comment>
<protein>
    <submittedName>
        <fullName evidence="2">Uncharacterized protein</fullName>
    </submittedName>
</protein>
<dbReference type="OrthoDB" id="9148571at2"/>
<organism evidence="2 3">
    <name type="scientific">Reyranella soli</name>
    <dbReference type="NCBI Taxonomy" id="1230389"/>
    <lineage>
        <taxon>Bacteria</taxon>
        <taxon>Pseudomonadati</taxon>
        <taxon>Pseudomonadota</taxon>
        <taxon>Alphaproteobacteria</taxon>
        <taxon>Hyphomicrobiales</taxon>
        <taxon>Reyranellaceae</taxon>
        <taxon>Reyranella</taxon>
    </lineage>
</organism>
<evidence type="ECO:0000256" key="1">
    <source>
        <dbReference type="SAM" id="MobiDB-lite"/>
    </source>
</evidence>
<feature type="compositionally biased region" description="Basic and acidic residues" evidence="1">
    <location>
        <begin position="42"/>
        <end position="52"/>
    </location>
</feature>
<evidence type="ECO:0000313" key="2">
    <source>
        <dbReference type="EMBL" id="GEP53943.1"/>
    </source>
</evidence>